<dbReference type="GO" id="GO:0006518">
    <property type="term" value="P:peptide metabolic process"/>
    <property type="evidence" value="ECO:0007669"/>
    <property type="project" value="TreeGrafter"/>
</dbReference>
<dbReference type="PANTHER" id="PTHR11804:SF84">
    <property type="entry name" value="SACCHAROLYSIN"/>
    <property type="match status" value="1"/>
</dbReference>
<organism evidence="10 11">
    <name type="scientific">Penicillium malachiteum</name>
    <dbReference type="NCBI Taxonomy" id="1324776"/>
    <lineage>
        <taxon>Eukaryota</taxon>
        <taxon>Fungi</taxon>
        <taxon>Dikarya</taxon>
        <taxon>Ascomycota</taxon>
        <taxon>Pezizomycotina</taxon>
        <taxon>Eurotiomycetes</taxon>
        <taxon>Eurotiomycetidae</taxon>
        <taxon>Eurotiales</taxon>
        <taxon>Aspergillaceae</taxon>
        <taxon>Penicillium</taxon>
    </lineage>
</organism>
<proteinExistence type="inferred from homology"/>
<keyword evidence="6 7" id="KW-0482">Metalloprotease</keyword>
<dbReference type="Gene3D" id="1.10.1370.10">
    <property type="entry name" value="Neurolysin, domain 3"/>
    <property type="match status" value="1"/>
</dbReference>
<dbReference type="Proteomes" id="UP001215712">
    <property type="component" value="Unassembled WGS sequence"/>
</dbReference>
<keyword evidence="3 7" id="KW-0479">Metal-binding</keyword>
<feature type="domain" description="Peptidase M3A/M3B catalytic" evidence="9">
    <location>
        <begin position="222"/>
        <end position="680"/>
    </location>
</feature>
<dbReference type="InterPro" id="IPR024080">
    <property type="entry name" value="Neurolysin/TOP_N"/>
</dbReference>
<dbReference type="EMBL" id="JAQJAN010000018">
    <property type="protein sequence ID" value="KAJ5709550.1"/>
    <property type="molecule type" value="Genomic_DNA"/>
</dbReference>
<comment type="caution">
    <text evidence="10">The sequence shown here is derived from an EMBL/GenBank/DDBJ whole genome shotgun (WGS) entry which is preliminary data.</text>
</comment>
<dbReference type="GO" id="GO:0005758">
    <property type="term" value="C:mitochondrial intermembrane space"/>
    <property type="evidence" value="ECO:0007669"/>
    <property type="project" value="TreeGrafter"/>
</dbReference>
<dbReference type="InterPro" id="IPR024077">
    <property type="entry name" value="Neurolysin/TOP_dom2"/>
</dbReference>
<evidence type="ECO:0000259" key="9">
    <source>
        <dbReference type="Pfam" id="PF01432"/>
    </source>
</evidence>
<reference evidence="10" key="1">
    <citation type="journal article" date="2023" name="IMA Fungus">
        <title>Comparative genomic study of the Penicillium genus elucidates a diverse pangenome and 15 lateral gene transfer events.</title>
        <authorList>
            <person name="Petersen C."/>
            <person name="Sorensen T."/>
            <person name="Nielsen M.R."/>
            <person name="Sondergaard T.E."/>
            <person name="Sorensen J.L."/>
            <person name="Fitzpatrick D.A."/>
            <person name="Frisvad J.C."/>
            <person name="Nielsen K.L."/>
        </authorList>
    </citation>
    <scope>NUCLEOTIDE SEQUENCE</scope>
    <source>
        <strain evidence="10">IBT 17514</strain>
    </source>
</reference>
<name>A0AAD6MRY1_9EURO</name>
<dbReference type="CDD" id="cd06455">
    <property type="entry name" value="M3A_TOP"/>
    <property type="match status" value="1"/>
</dbReference>
<dbReference type="InterPro" id="IPR001567">
    <property type="entry name" value="Pept_M3A_M3B_dom"/>
</dbReference>
<comment type="similarity">
    <text evidence="1 7">Belongs to the peptidase M3 family.</text>
</comment>
<dbReference type="PANTHER" id="PTHR11804">
    <property type="entry name" value="PROTEASE M3 THIMET OLIGOPEPTIDASE-RELATED"/>
    <property type="match status" value="1"/>
</dbReference>
<evidence type="ECO:0000313" key="10">
    <source>
        <dbReference type="EMBL" id="KAJ5709550.1"/>
    </source>
</evidence>
<evidence type="ECO:0000256" key="1">
    <source>
        <dbReference type="ARBA" id="ARBA00006040"/>
    </source>
</evidence>
<dbReference type="AlphaFoldDB" id="A0AAD6MRY1"/>
<dbReference type="InterPro" id="IPR045090">
    <property type="entry name" value="Pept_M3A_M3B"/>
</dbReference>
<keyword evidence="8" id="KW-0175">Coiled coil</keyword>
<dbReference type="GO" id="GO:0006508">
    <property type="term" value="P:proteolysis"/>
    <property type="evidence" value="ECO:0007669"/>
    <property type="project" value="UniProtKB-KW"/>
</dbReference>
<evidence type="ECO:0000256" key="8">
    <source>
        <dbReference type="SAM" id="Coils"/>
    </source>
</evidence>
<dbReference type="Pfam" id="PF01432">
    <property type="entry name" value="Peptidase_M3"/>
    <property type="match status" value="1"/>
</dbReference>
<feature type="coiled-coil region" evidence="8">
    <location>
        <begin position="147"/>
        <end position="174"/>
    </location>
</feature>
<evidence type="ECO:0000256" key="2">
    <source>
        <dbReference type="ARBA" id="ARBA00022670"/>
    </source>
</evidence>
<dbReference type="SUPFAM" id="SSF55486">
    <property type="entry name" value="Metalloproteases ('zincins'), catalytic domain"/>
    <property type="match status" value="1"/>
</dbReference>
<evidence type="ECO:0000256" key="7">
    <source>
        <dbReference type="RuleBase" id="RU003435"/>
    </source>
</evidence>
<evidence type="ECO:0000256" key="6">
    <source>
        <dbReference type="ARBA" id="ARBA00023049"/>
    </source>
</evidence>
<protein>
    <submittedName>
        <fullName evidence="10">Metallopeptidase</fullName>
    </submittedName>
</protein>
<gene>
    <name evidence="10" type="ORF">N7493_009841</name>
</gene>
<reference evidence="10" key="2">
    <citation type="submission" date="2023-01" db="EMBL/GenBank/DDBJ databases">
        <authorList>
            <person name="Petersen C."/>
        </authorList>
    </citation>
    <scope>NUCLEOTIDE SEQUENCE</scope>
    <source>
        <strain evidence="10">IBT 17514</strain>
    </source>
</reference>
<keyword evidence="4 7" id="KW-0378">Hydrolase</keyword>
<dbReference type="InterPro" id="IPR024079">
    <property type="entry name" value="MetalloPept_cat_dom_sf"/>
</dbReference>
<evidence type="ECO:0000256" key="5">
    <source>
        <dbReference type="ARBA" id="ARBA00022833"/>
    </source>
</evidence>
<evidence type="ECO:0000256" key="3">
    <source>
        <dbReference type="ARBA" id="ARBA00022723"/>
    </source>
</evidence>
<dbReference type="GO" id="GO:0004222">
    <property type="term" value="F:metalloendopeptidase activity"/>
    <property type="evidence" value="ECO:0007669"/>
    <property type="project" value="InterPro"/>
</dbReference>
<accession>A0AAD6MRY1</accession>
<sequence length="689" mass="79174">MPGYEKPPQPPFELNQTPEQVMQVTHDGIAKSKASLDLLAAKPMTEWTFAGFVLPFAEDENNTVLESTLVQIYGYVSKEKELRDASRAAIQLWNEHEREVFTRPDLFNGIDAVYKQCQDGSIVLDAEERHYLDQVHLKFRRNAVHIEGETKEQYQALQKRIDQLSKECLRNVQEDAEGLWFEEAELNGVSEEYLASRERDADNKMFVGLKKNDIYVVSRFATEESTRRRMYIAYENKCPQNVALFEELVNCRARVANLLGYASYAEYTIQGRMLTLPQVMELLLSDNTMKQVADKADSERAILMEAKKQFLIKQGKPEDEIDPRIHIWDHNFYSHVVRKERFDIDDKAVSEYFPLNHTLAGMLKIFEQIFGLHFEPVTSGAWVWDKSVIVSAVWNEEALGGEFLGYVYFDLFERPGKFNSNCNAYIAPGFTEGKRFYPGIVLLASFSPVAPILIRHRQVITLFHELGHTIHYLVGKTRFASTYGTSTSHDFVEIPSKMLEYWCWNPSILHSLSRHYAYTSDEEKEAYLKSHEKLPAEKPPIDLFERLNAAKEVNEACGMQTQLHFTLYDLTVHGSTPVEDLSALYNRMRREITTRVGPESHGGDDHWGFGQASFQHFFKNYAAGYYVYFLGNAYSAIMFNTRFQNNPLDEAEGRRYRDIVLGKGGGLPQLPLLKEFVGGELDTSKIFSV</sequence>
<dbReference type="Gene3D" id="3.40.390.10">
    <property type="entry name" value="Collagenase (Catalytic Domain)"/>
    <property type="match status" value="1"/>
</dbReference>
<keyword evidence="2 7" id="KW-0645">Protease</keyword>
<keyword evidence="5 7" id="KW-0862">Zinc</keyword>
<evidence type="ECO:0000256" key="4">
    <source>
        <dbReference type="ARBA" id="ARBA00022801"/>
    </source>
</evidence>
<dbReference type="Gene3D" id="1.20.1050.40">
    <property type="entry name" value="Endopeptidase. Chain P, domain 1"/>
    <property type="match status" value="1"/>
</dbReference>
<comment type="cofactor">
    <cofactor evidence="7">
        <name>Zn(2+)</name>
        <dbReference type="ChEBI" id="CHEBI:29105"/>
    </cofactor>
    <text evidence="7">Binds 1 zinc ion.</text>
</comment>
<evidence type="ECO:0000313" key="11">
    <source>
        <dbReference type="Proteomes" id="UP001215712"/>
    </source>
</evidence>
<dbReference type="GO" id="GO:0046872">
    <property type="term" value="F:metal ion binding"/>
    <property type="evidence" value="ECO:0007669"/>
    <property type="project" value="UniProtKB-UniRule"/>
</dbReference>
<keyword evidence="11" id="KW-1185">Reference proteome</keyword>